<evidence type="ECO:0000313" key="3">
    <source>
        <dbReference type="Proteomes" id="UP001159428"/>
    </source>
</evidence>
<organism evidence="2 3">
    <name type="scientific">Pocillopora meandrina</name>
    <dbReference type="NCBI Taxonomy" id="46732"/>
    <lineage>
        <taxon>Eukaryota</taxon>
        <taxon>Metazoa</taxon>
        <taxon>Cnidaria</taxon>
        <taxon>Anthozoa</taxon>
        <taxon>Hexacorallia</taxon>
        <taxon>Scleractinia</taxon>
        <taxon>Astrocoeniina</taxon>
        <taxon>Pocilloporidae</taxon>
        <taxon>Pocillopora</taxon>
    </lineage>
</organism>
<feature type="transmembrane region" description="Helical" evidence="1">
    <location>
        <begin position="51"/>
        <end position="71"/>
    </location>
</feature>
<dbReference type="Proteomes" id="UP001159428">
    <property type="component" value="Unassembled WGS sequence"/>
</dbReference>
<sequence length="204" mass="23282">MRSVASEFPHVLFHSILILVEISDKVLDVKICYMYSKGEIISHPSDNVTEALFAFVGIGFAISVARKLLCVHRIRQICCNGDYGRGETNEAIHLWMSAIKVWLEAFPQALITYFYFGDCSTTTDAKHWGQIFGCVSLLPFLVFGFHFCYYWACYDCGKRYRYDKEPNLLMMLAMITTLLSLGCVIATIHLIMDFNKFCQPPLGE</sequence>
<evidence type="ECO:0000256" key="1">
    <source>
        <dbReference type="SAM" id="Phobius"/>
    </source>
</evidence>
<accession>A0AAU9XA43</accession>
<evidence type="ECO:0000313" key="2">
    <source>
        <dbReference type="EMBL" id="CAH3141961.1"/>
    </source>
</evidence>
<keyword evidence="1" id="KW-1133">Transmembrane helix</keyword>
<gene>
    <name evidence="2" type="ORF">PMEA_00019876</name>
</gene>
<proteinExistence type="predicted"/>
<keyword evidence="1" id="KW-0472">Membrane</keyword>
<keyword evidence="3" id="KW-1185">Reference proteome</keyword>
<comment type="caution">
    <text evidence="2">The sequence shown here is derived from an EMBL/GenBank/DDBJ whole genome shotgun (WGS) entry which is preliminary data.</text>
</comment>
<dbReference type="AlphaFoldDB" id="A0AAU9XA43"/>
<keyword evidence="1" id="KW-0812">Transmembrane</keyword>
<reference evidence="2 3" key="1">
    <citation type="submission" date="2022-05" db="EMBL/GenBank/DDBJ databases">
        <authorList>
            <consortium name="Genoscope - CEA"/>
            <person name="William W."/>
        </authorList>
    </citation>
    <scope>NUCLEOTIDE SEQUENCE [LARGE SCALE GENOMIC DNA]</scope>
</reference>
<dbReference type="EMBL" id="CALNXJ010000036">
    <property type="protein sequence ID" value="CAH3141961.1"/>
    <property type="molecule type" value="Genomic_DNA"/>
</dbReference>
<feature type="transmembrane region" description="Helical" evidence="1">
    <location>
        <begin position="168"/>
        <end position="192"/>
    </location>
</feature>
<feature type="transmembrane region" description="Helical" evidence="1">
    <location>
        <begin position="128"/>
        <end position="152"/>
    </location>
</feature>
<protein>
    <submittedName>
        <fullName evidence="2">Uncharacterized protein</fullName>
    </submittedName>
</protein>
<feature type="transmembrane region" description="Helical" evidence="1">
    <location>
        <begin position="92"/>
        <end position="116"/>
    </location>
</feature>
<name>A0AAU9XA43_9CNID</name>